<protein>
    <submittedName>
        <fullName evidence="1">WXG100 family type VII secretion target</fullName>
    </submittedName>
</protein>
<proteinExistence type="predicted"/>
<name>A0ABZ1ZA50_9NOCA</name>
<evidence type="ECO:0000313" key="1">
    <source>
        <dbReference type="EMBL" id="WUV50809.1"/>
    </source>
</evidence>
<keyword evidence="2" id="KW-1185">Reference proteome</keyword>
<reference evidence="1" key="1">
    <citation type="submission" date="2022-10" db="EMBL/GenBank/DDBJ databases">
        <title>The complete genomes of actinobacterial strains from the NBC collection.</title>
        <authorList>
            <person name="Joergensen T.S."/>
            <person name="Alvarez Arevalo M."/>
            <person name="Sterndorff E.B."/>
            <person name="Faurdal D."/>
            <person name="Vuksanovic O."/>
            <person name="Mourched A.-S."/>
            <person name="Charusanti P."/>
            <person name="Shaw S."/>
            <person name="Blin K."/>
            <person name="Weber T."/>
        </authorList>
    </citation>
    <scope>NUCLEOTIDE SEQUENCE</scope>
    <source>
        <strain evidence="1">NBC_01482</strain>
    </source>
</reference>
<evidence type="ECO:0000313" key="2">
    <source>
        <dbReference type="Proteomes" id="UP001432062"/>
    </source>
</evidence>
<dbReference type="Pfam" id="PF06013">
    <property type="entry name" value="WXG100"/>
    <property type="match status" value="1"/>
</dbReference>
<dbReference type="InterPro" id="IPR036689">
    <property type="entry name" value="ESAT-6-like_sf"/>
</dbReference>
<dbReference type="Gene3D" id="1.10.287.1060">
    <property type="entry name" value="ESAT-6-like"/>
    <property type="match status" value="1"/>
</dbReference>
<dbReference type="InterPro" id="IPR010310">
    <property type="entry name" value="T7SS_ESAT-6-like"/>
</dbReference>
<dbReference type="EMBL" id="CP109441">
    <property type="protein sequence ID" value="WUV50809.1"/>
    <property type="molecule type" value="Genomic_DNA"/>
</dbReference>
<gene>
    <name evidence="1" type="ORF">OG563_22975</name>
</gene>
<dbReference type="RefSeq" id="WP_329415619.1">
    <property type="nucleotide sequence ID" value="NZ_CP109441.1"/>
</dbReference>
<dbReference type="Proteomes" id="UP001432062">
    <property type="component" value="Chromosome"/>
</dbReference>
<accession>A0ABZ1ZA50</accession>
<sequence>MSGEGVHVDEATAKKAEEFMAAAVDNMQRTLKKIDDEVAAATHWEGDAKAAFVAASTNWAQHSQELHKKLNAITEQVGHGTRQYIQMEQENREGFEHISL</sequence>
<organism evidence="1 2">
    <name type="scientific">Nocardia vinacea</name>
    <dbReference type="NCBI Taxonomy" id="96468"/>
    <lineage>
        <taxon>Bacteria</taxon>
        <taxon>Bacillati</taxon>
        <taxon>Actinomycetota</taxon>
        <taxon>Actinomycetes</taxon>
        <taxon>Mycobacteriales</taxon>
        <taxon>Nocardiaceae</taxon>
        <taxon>Nocardia</taxon>
    </lineage>
</organism>
<dbReference type="SUPFAM" id="SSF140453">
    <property type="entry name" value="EsxAB dimer-like"/>
    <property type="match status" value="1"/>
</dbReference>